<dbReference type="Gene3D" id="1.10.150.280">
    <property type="entry name" value="AF1531-like domain"/>
    <property type="match status" value="1"/>
</dbReference>
<reference evidence="4" key="1">
    <citation type="journal article" date="2019" name="Int. J. Syst. Evol. Microbiol.">
        <title>The Global Catalogue of Microorganisms (GCM) 10K type strain sequencing project: providing services to taxonomists for standard genome sequencing and annotation.</title>
        <authorList>
            <consortium name="The Broad Institute Genomics Platform"/>
            <consortium name="The Broad Institute Genome Sequencing Center for Infectious Disease"/>
            <person name="Wu L."/>
            <person name="Ma J."/>
        </authorList>
    </citation>
    <scope>NUCLEOTIDE SEQUENCE [LARGE SCALE GENOMIC DNA]</scope>
    <source>
        <strain evidence="4">JCM 16961</strain>
    </source>
</reference>
<feature type="compositionally biased region" description="Low complexity" evidence="1">
    <location>
        <begin position="74"/>
        <end position="85"/>
    </location>
</feature>
<dbReference type="Pfam" id="PF10531">
    <property type="entry name" value="SLBB"/>
    <property type="match status" value="1"/>
</dbReference>
<protein>
    <recommendedName>
        <fullName evidence="2">Helix-hairpin-helix DNA-binding motif class 1 domain-containing protein</fullName>
    </recommendedName>
</protein>
<dbReference type="PANTHER" id="PTHR21180:SF32">
    <property type="entry name" value="ENDONUCLEASE_EXONUCLEASE_PHOSPHATASE FAMILY DOMAIN-CONTAINING PROTEIN 1"/>
    <property type="match status" value="1"/>
</dbReference>
<feature type="domain" description="Helix-hairpin-helix DNA-binding motif class 1" evidence="2">
    <location>
        <begin position="216"/>
        <end position="235"/>
    </location>
</feature>
<feature type="region of interest" description="Disordered" evidence="1">
    <location>
        <begin position="36"/>
        <end position="85"/>
    </location>
</feature>
<dbReference type="SUPFAM" id="SSF47781">
    <property type="entry name" value="RuvA domain 2-like"/>
    <property type="match status" value="1"/>
</dbReference>
<dbReference type="SMART" id="SM00278">
    <property type="entry name" value="HhH1"/>
    <property type="match status" value="2"/>
</dbReference>
<comment type="caution">
    <text evidence="3">The sequence shown here is derived from an EMBL/GenBank/DDBJ whole genome shotgun (WGS) entry which is preliminary data.</text>
</comment>
<evidence type="ECO:0000313" key="4">
    <source>
        <dbReference type="Proteomes" id="UP001501536"/>
    </source>
</evidence>
<name>A0ABP7CQG9_9MICC</name>
<dbReference type="EMBL" id="BAABCJ010000001">
    <property type="protein sequence ID" value="GAA3694708.1"/>
    <property type="molecule type" value="Genomic_DNA"/>
</dbReference>
<dbReference type="InterPro" id="IPR051675">
    <property type="entry name" value="Endo/Exo/Phosphatase_dom_1"/>
</dbReference>
<dbReference type="Gene3D" id="3.10.560.10">
    <property type="entry name" value="Outer membrane lipoprotein wza domain like"/>
    <property type="match status" value="1"/>
</dbReference>
<proteinExistence type="predicted"/>
<evidence type="ECO:0000256" key="1">
    <source>
        <dbReference type="SAM" id="MobiDB-lite"/>
    </source>
</evidence>
<dbReference type="InterPro" id="IPR010994">
    <property type="entry name" value="RuvA_2-like"/>
</dbReference>
<dbReference type="PANTHER" id="PTHR21180">
    <property type="entry name" value="ENDONUCLEASE/EXONUCLEASE/PHOSPHATASE FAMILY DOMAIN-CONTAINING PROTEIN 1"/>
    <property type="match status" value="1"/>
</dbReference>
<evidence type="ECO:0000259" key="2">
    <source>
        <dbReference type="SMART" id="SM00278"/>
    </source>
</evidence>
<dbReference type="Pfam" id="PF12836">
    <property type="entry name" value="HHH_3"/>
    <property type="match status" value="1"/>
</dbReference>
<dbReference type="InterPro" id="IPR003583">
    <property type="entry name" value="Hlx-hairpin-Hlx_DNA-bd_motif"/>
</dbReference>
<dbReference type="InterPro" id="IPR019554">
    <property type="entry name" value="Soluble_ligand-bd"/>
</dbReference>
<dbReference type="Proteomes" id="UP001501536">
    <property type="component" value="Unassembled WGS sequence"/>
</dbReference>
<accession>A0ABP7CQG9</accession>
<keyword evidence="4" id="KW-1185">Reference proteome</keyword>
<evidence type="ECO:0000313" key="3">
    <source>
        <dbReference type="EMBL" id="GAA3694708.1"/>
    </source>
</evidence>
<feature type="domain" description="Helix-hairpin-helix DNA-binding motif class 1" evidence="2">
    <location>
        <begin position="186"/>
        <end position="205"/>
    </location>
</feature>
<organism evidence="3 4">
    <name type="scientific">Zhihengliuella alba</name>
    <dbReference type="NCBI Taxonomy" id="547018"/>
    <lineage>
        <taxon>Bacteria</taxon>
        <taxon>Bacillati</taxon>
        <taxon>Actinomycetota</taxon>
        <taxon>Actinomycetes</taxon>
        <taxon>Micrococcales</taxon>
        <taxon>Micrococcaceae</taxon>
        <taxon>Zhihengliuella</taxon>
    </lineage>
</organism>
<sequence>MLLCVLVGVLAWVAVSLVVRPLVLNPGTVGTVALERESAGGSAEEEAAGAGRSGSAGEDHGGAPQPGLTDRSSRPSAESRAGAGGASASAVAAPEVVLVHVAGAVQHPGVYELPAGARVQAAVEAAGGPTAEAETSAVNLAAEAVDGQQILIPTVGEAVAGLPGGAPSAGAAASGGIVPINTADAAELEQLPGIGPALAARIVEFREANGAFHDLADVDAVSGIGPAMMEQLDGLVSF</sequence>
<gene>
    <name evidence="3" type="ORF">GCM10022377_04250</name>
</gene>